<organism evidence="1 2">
    <name type="scientific">Alkalicaulis satelles</name>
    <dbReference type="NCBI Taxonomy" id="2609175"/>
    <lineage>
        <taxon>Bacteria</taxon>
        <taxon>Pseudomonadati</taxon>
        <taxon>Pseudomonadota</taxon>
        <taxon>Alphaproteobacteria</taxon>
        <taxon>Maricaulales</taxon>
        <taxon>Maricaulaceae</taxon>
        <taxon>Alkalicaulis</taxon>
    </lineage>
</organism>
<evidence type="ECO:0000313" key="2">
    <source>
        <dbReference type="Proteomes" id="UP000325122"/>
    </source>
</evidence>
<dbReference type="Proteomes" id="UP000325122">
    <property type="component" value="Unassembled WGS sequence"/>
</dbReference>
<comment type="caution">
    <text evidence="1">The sequence shown here is derived from an EMBL/GenBank/DDBJ whole genome shotgun (WGS) entry which is preliminary data.</text>
</comment>
<name>A0A5M6ZGV5_9PROT</name>
<reference evidence="1 2" key="1">
    <citation type="submission" date="2019-09" db="EMBL/GenBank/DDBJ databases">
        <authorList>
            <person name="Kevbrin V."/>
            <person name="Grouzdev D.S."/>
        </authorList>
    </citation>
    <scope>NUCLEOTIDE SEQUENCE [LARGE SCALE GENOMIC DNA]</scope>
    <source>
        <strain evidence="1 2">G-192</strain>
    </source>
</reference>
<protein>
    <submittedName>
        <fullName evidence="1">Uncharacterized protein</fullName>
    </submittedName>
</protein>
<dbReference type="EMBL" id="VWOJ01000003">
    <property type="protein sequence ID" value="KAA5802378.1"/>
    <property type="molecule type" value="Genomic_DNA"/>
</dbReference>
<dbReference type="AlphaFoldDB" id="A0A5M6ZGV5"/>
<evidence type="ECO:0000313" key="1">
    <source>
        <dbReference type="EMBL" id="KAA5802378.1"/>
    </source>
</evidence>
<keyword evidence="2" id="KW-1185">Reference proteome</keyword>
<dbReference type="RefSeq" id="WP_150023628.1">
    <property type="nucleotide sequence ID" value="NZ_VWOJ01000003.1"/>
</dbReference>
<gene>
    <name evidence="1" type="ORF">F1654_11185</name>
</gene>
<accession>A0A5M6ZGV5</accession>
<proteinExistence type="predicted"/>
<sequence length="89" mass="9297">MQSIMATGLQAFSQANARMSAAADRMVRASAPADRPAAHASPTERAENWIDALIEARLDMIKAHHQAAAAAASIRSASDQVGALLDVKA</sequence>